<dbReference type="Gene3D" id="3.40.50.1110">
    <property type="entry name" value="SGNH hydrolase"/>
    <property type="match status" value="1"/>
</dbReference>
<dbReference type="PANTHER" id="PTHR43695">
    <property type="entry name" value="PUTATIVE (AFU_ORTHOLOGUE AFUA_2G17250)-RELATED"/>
    <property type="match status" value="1"/>
</dbReference>
<evidence type="ECO:0000313" key="3">
    <source>
        <dbReference type="EMBL" id="PWY69117.1"/>
    </source>
</evidence>
<dbReference type="EMBL" id="MSFL01000034">
    <property type="protein sequence ID" value="PWY69117.1"/>
    <property type="molecule type" value="Genomic_DNA"/>
</dbReference>
<feature type="domain" description="SGNH hydrolase-type esterase" evidence="2">
    <location>
        <begin position="37"/>
        <end position="222"/>
    </location>
</feature>
<dbReference type="PANTHER" id="PTHR43695:SF2">
    <property type="entry name" value="PUTATIVE (AFU_ORTHOLOGUE AFUA_2G17250)-RELATED"/>
    <property type="match status" value="1"/>
</dbReference>
<gene>
    <name evidence="3" type="ORF">BO70DRAFT_365927</name>
</gene>
<protein>
    <submittedName>
        <fullName evidence="3">GDSL-like lipase/acylhydrolase</fullName>
    </submittedName>
</protein>
<name>A0A317V803_9EURO</name>
<evidence type="ECO:0000256" key="1">
    <source>
        <dbReference type="SAM" id="SignalP"/>
    </source>
</evidence>
<dbReference type="VEuPathDB" id="FungiDB:BO70DRAFT_365927"/>
<keyword evidence="3" id="KW-0378">Hydrolase</keyword>
<feature type="signal peptide" evidence="1">
    <location>
        <begin position="1"/>
        <end position="17"/>
    </location>
</feature>
<organism evidence="3 4">
    <name type="scientific">Aspergillus heteromorphus CBS 117.55</name>
    <dbReference type="NCBI Taxonomy" id="1448321"/>
    <lineage>
        <taxon>Eukaryota</taxon>
        <taxon>Fungi</taxon>
        <taxon>Dikarya</taxon>
        <taxon>Ascomycota</taxon>
        <taxon>Pezizomycotina</taxon>
        <taxon>Eurotiomycetes</taxon>
        <taxon>Eurotiomycetidae</taxon>
        <taxon>Eurotiales</taxon>
        <taxon>Aspergillaceae</taxon>
        <taxon>Aspergillus</taxon>
        <taxon>Aspergillus subgen. Circumdati</taxon>
    </lineage>
</organism>
<dbReference type="InterPro" id="IPR036514">
    <property type="entry name" value="SGNH_hydro_sf"/>
</dbReference>
<dbReference type="Pfam" id="PF13472">
    <property type="entry name" value="Lipase_GDSL_2"/>
    <property type="match status" value="1"/>
</dbReference>
<dbReference type="SUPFAM" id="SSF52266">
    <property type="entry name" value="SGNH hydrolase"/>
    <property type="match status" value="1"/>
</dbReference>
<sequence length="263" mass="28875">MRVSLSLLPLFLLGTFAIPSSLLQRRNDTIPPFFLLAGDSTTATQSADGGGWGDGFINTTLFNGARGINYGHDGATTVSYRSGGYWATVLEKVQEYKSDYRTFVTIQFGDNDQKPAANITVPEYTGNLEQFVHDVRNAGGTPILVTPLSRRDYDNSTGTPTIILNLEDQRNATIVAAERTDAAWIDLNKASTDYLNAIGPADAYTYNLDADDYTHINVEGSQVFGGMVAALIDQIFPELKNDGYLEVYPNLLTALEEGEYYWP</sequence>
<dbReference type="GeneID" id="37066434"/>
<dbReference type="Proteomes" id="UP000247233">
    <property type="component" value="Unassembled WGS sequence"/>
</dbReference>
<keyword evidence="1" id="KW-0732">Signal</keyword>
<dbReference type="STRING" id="1448321.A0A317V803"/>
<reference evidence="3 4" key="1">
    <citation type="submission" date="2016-12" db="EMBL/GenBank/DDBJ databases">
        <title>The genomes of Aspergillus section Nigri reveals drivers in fungal speciation.</title>
        <authorList>
            <consortium name="DOE Joint Genome Institute"/>
            <person name="Vesth T.C."/>
            <person name="Nybo J."/>
            <person name="Theobald S."/>
            <person name="Brandl J."/>
            <person name="Frisvad J.C."/>
            <person name="Nielsen K.F."/>
            <person name="Lyhne E.K."/>
            <person name="Kogle M.E."/>
            <person name="Kuo A."/>
            <person name="Riley R."/>
            <person name="Clum A."/>
            <person name="Nolan M."/>
            <person name="Lipzen A."/>
            <person name="Salamov A."/>
            <person name="Henrissat B."/>
            <person name="Wiebenga A."/>
            <person name="De Vries R.P."/>
            <person name="Grigoriev I.V."/>
            <person name="Mortensen U.H."/>
            <person name="Andersen M.R."/>
            <person name="Baker S.E."/>
        </authorList>
    </citation>
    <scope>NUCLEOTIDE SEQUENCE [LARGE SCALE GENOMIC DNA]</scope>
    <source>
        <strain evidence="3 4">CBS 117.55</strain>
    </source>
</reference>
<dbReference type="CDD" id="cd01821">
    <property type="entry name" value="Rhamnogalacturan_acetylesterase_like"/>
    <property type="match status" value="1"/>
</dbReference>
<keyword evidence="4" id="KW-1185">Reference proteome</keyword>
<comment type="caution">
    <text evidence="3">The sequence shown here is derived from an EMBL/GenBank/DDBJ whole genome shotgun (WGS) entry which is preliminary data.</text>
</comment>
<proteinExistence type="predicted"/>
<evidence type="ECO:0000259" key="2">
    <source>
        <dbReference type="Pfam" id="PF13472"/>
    </source>
</evidence>
<dbReference type="GO" id="GO:0016787">
    <property type="term" value="F:hydrolase activity"/>
    <property type="evidence" value="ECO:0007669"/>
    <property type="project" value="UniProtKB-KW"/>
</dbReference>
<feature type="chain" id="PRO_5016304849" evidence="1">
    <location>
        <begin position="18"/>
        <end position="263"/>
    </location>
</feature>
<evidence type="ECO:0000313" key="4">
    <source>
        <dbReference type="Proteomes" id="UP000247233"/>
    </source>
</evidence>
<dbReference type="AlphaFoldDB" id="A0A317V803"/>
<accession>A0A317V803</accession>
<dbReference type="RefSeq" id="XP_025395473.1">
    <property type="nucleotide sequence ID" value="XM_025544197.1"/>
</dbReference>
<dbReference type="InterPro" id="IPR013830">
    <property type="entry name" value="SGNH_hydro"/>
</dbReference>
<dbReference type="InterPro" id="IPR037459">
    <property type="entry name" value="RhgT-like"/>
</dbReference>
<dbReference type="OrthoDB" id="5041285at2759"/>